<dbReference type="AlphaFoldDB" id="A0A8G2BYJ5"/>
<name>A0A8G2BYJ5_9BACT</name>
<dbReference type="InterPro" id="IPR029044">
    <property type="entry name" value="Nucleotide-diphossugar_trans"/>
</dbReference>
<keyword evidence="4" id="KW-0472">Membrane</keyword>
<evidence type="ECO:0000313" key="5">
    <source>
        <dbReference type="EMBL" id="SEG20486.1"/>
    </source>
</evidence>
<gene>
    <name evidence="5" type="ORF">SAMN05444001_12018</name>
</gene>
<feature type="transmembrane region" description="Helical" evidence="4">
    <location>
        <begin position="260"/>
        <end position="277"/>
    </location>
</feature>
<dbReference type="SUPFAM" id="SSF53448">
    <property type="entry name" value="Nucleotide-diphospho-sugar transferases"/>
    <property type="match status" value="1"/>
</dbReference>
<dbReference type="EMBL" id="FNVS01000020">
    <property type="protein sequence ID" value="SEG20486.1"/>
    <property type="molecule type" value="Genomic_DNA"/>
</dbReference>
<dbReference type="PANTHER" id="PTHR43630">
    <property type="entry name" value="POLY-BETA-1,6-N-ACETYL-D-GLUCOSAMINE SYNTHASE"/>
    <property type="match status" value="1"/>
</dbReference>
<keyword evidence="3 5" id="KW-0808">Transferase</keyword>
<sequence length="388" mass="45248">MNFFLIIDIILFTIVTLFTAYDFFFTLASFIPKKKNIQSNIKQQSFAIIYVAYKEDKIIIESIENFLCQDYPKDKYQVIVVSDQMQDSTNQALSQLPIKLIIANFEQSMKHKSLTLALENLRNFDKVIIMDADNITDINFLSRINEVTQNCKALQTHRTKKNDNTSIAIWDGIAEEINNTVFRKGHINIGLSAALIGSGMVFDFTWLKQNMKQCYTFAEDKELELLLATQNVFVDYANDIYVYDEKTSQKEILVRQRSRWFHAQILAFISLIKNFNFKKFNFNYIDKCIQWIPFPRPLRLILIILLILISGLISHSLAVKWCYLGIGTTLTYLLAIPKSMYTKDFMISIFKLPLLFIVLIKSYIASLYRVRNNDMRFNNTPHSITKDE</sequence>
<dbReference type="Pfam" id="PF13641">
    <property type="entry name" value="Glyco_tranf_2_3"/>
    <property type="match status" value="1"/>
</dbReference>
<keyword evidence="2" id="KW-0328">Glycosyltransferase</keyword>
<dbReference type="Proteomes" id="UP000236725">
    <property type="component" value="Unassembled WGS sequence"/>
</dbReference>
<evidence type="ECO:0000256" key="1">
    <source>
        <dbReference type="ARBA" id="ARBA00006739"/>
    </source>
</evidence>
<feature type="transmembrane region" description="Helical" evidence="4">
    <location>
        <begin position="345"/>
        <end position="368"/>
    </location>
</feature>
<keyword evidence="4" id="KW-0812">Transmembrane</keyword>
<accession>A0A8G2BYJ5</accession>
<evidence type="ECO:0000256" key="4">
    <source>
        <dbReference type="SAM" id="Phobius"/>
    </source>
</evidence>
<dbReference type="GO" id="GO:0016757">
    <property type="term" value="F:glycosyltransferase activity"/>
    <property type="evidence" value="ECO:0007669"/>
    <property type="project" value="UniProtKB-KW"/>
</dbReference>
<evidence type="ECO:0000256" key="3">
    <source>
        <dbReference type="ARBA" id="ARBA00022679"/>
    </source>
</evidence>
<comment type="similarity">
    <text evidence="1">Belongs to the glycosyltransferase 2 family.</text>
</comment>
<dbReference type="Gene3D" id="3.90.550.10">
    <property type="entry name" value="Spore Coat Polysaccharide Biosynthesis Protein SpsA, Chain A"/>
    <property type="match status" value="1"/>
</dbReference>
<feature type="transmembrane region" description="Helical" evidence="4">
    <location>
        <begin position="6"/>
        <end position="31"/>
    </location>
</feature>
<dbReference type="PANTHER" id="PTHR43630:SF1">
    <property type="entry name" value="POLY-BETA-1,6-N-ACETYL-D-GLUCOSAMINE SYNTHASE"/>
    <property type="match status" value="1"/>
</dbReference>
<reference evidence="5 6" key="1">
    <citation type="submission" date="2016-10" db="EMBL/GenBank/DDBJ databases">
        <authorList>
            <person name="Varghese N."/>
            <person name="Submissions S."/>
        </authorList>
    </citation>
    <scope>NUCLEOTIDE SEQUENCE [LARGE SCALE GENOMIC DNA]</scope>
    <source>
        <strain evidence="5 6">DSM 29073</strain>
    </source>
</reference>
<protein>
    <submittedName>
        <fullName evidence="5">Glycosyltransferase, catalytic subunit of cellulose synthase and poly-beta-1,6-N-acetylglucosamine synthase</fullName>
    </submittedName>
</protein>
<comment type="caution">
    <text evidence="5">The sequence shown here is derived from an EMBL/GenBank/DDBJ whole genome shotgun (WGS) entry which is preliminary data.</text>
</comment>
<proteinExistence type="inferred from homology"/>
<evidence type="ECO:0000313" key="6">
    <source>
        <dbReference type="Proteomes" id="UP000236725"/>
    </source>
</evidence>
<keyword evidence="4" id="KW-1133">Transmembrane helix</keyword>
<keyword evidence="6" id="KW-1185">Reference proteome</keyword>
<feature type="transmembrane region" description="Helical" evidence="4">
    <location>
        <begin position="297"/>
        <end position="314"/>
    </location>
</feature>
<dbReference type="RefSeq" id="WP_103984188.1">
    <property type="nucleotide sequence ID" value="NZ_FNVS01000020.1"/>
</dbReference>
<evidence type="ECO:0000256" key="2">
    <source>
        <dbReference type="ARBA" id="ARBA00022676"/>
    </source>
</evidence>
<organism evidence="5 6">
    <name type="scientific">Parabacteroides chinchillae</name>
    <dbReference type="NCBI Taxonomy" id="871327"/>
    <lineage>
        <taxon>Bacteria</taxon>
        <taxon>Pseudomonadati</taxon>
        <taxon>Bacteroidota</taxon>
        <taxon>Bacteroidia</taxon>
        <taxon>Bacteroidales</taxon>
        <taxon>Tannerellaceae</taxon>
        <taxon>Parabacteroides</taxon>
    </lineage>
</organism>